<evidence type="ECO:0000256" key="4">
    <source>
        <dbReference type="ARBA" id="ARBA00022960"/>
    </source>
</evidence>
<dbReference type="Gene3D" id="1.10.101.10">
    <property type="entry name" value="PGBD-like superfamily/PGBD"/>
    <property type="match status" value="1"/>
</dbReference>
<dbReference type="OrthoDB" id="9778545at2"/>
<dbReference type="InterPro" id="IPR038063">
    <property type="entry name" value="Transpep_catalytic_dom"/>
</dbReference>
<dbReference type="Gene3D" id="2.40.440.10">
    <property type="entry name" value="L,D-transpeptidase catalytic domain-like"/>
    <property type="match status" value="1"/>
</dbReference>
<dbReference type="Pfam" id="PF03734">
    <property type="entry name" value="YkuD"/>
    <property type="match status" value="1"/>
</dbReference>
<dbReference type="Pfam" id="PF01471">
    <property type="entry name" value="PG_binding_1"/>
    <property type="match status" value="1"/>
</dbReference>
<keyword evidence="3" id="KW-0808">Transferase</keyword>
<feature type="domain" description="Peptidoglycan binding-like" evidence="7">
    <location>
        <begin position="110"/>
        <end position="165"/>
    </location>
</feature>
<keyword evidence="4" id="KW-0133">Cell shape</keyword>
<dbReference type="InterPro" id="IPR036366">
    <property type="entry name" value="PGBDSf"/>
</dbReference>
<organism evidence="9 10">
    <name type="scientific">Candidatus Liberibacter solanacearum</name>
    <dbReference type="NCBI Taxonomy" id="556287"/>
    <lineage>
        <taxon>Bacteria</taxon>
        <taxon>Pseudomonadati</taxon>
        <taxon>Pseudomonadota</taxon>
        <taxon>Alphaproteobacteria</taxon>
        <taxon>Hyphomicrobiales</taxon>
        <taxon>Rhizobiaceae</taxon>
        <taxon>Liberibacter</taxon>
    </lineage>
</organism>
<evidence type="ECO:0000256" key="6">
    <source>
        <dbReference type="ARBA" id="ARBA00023316"/>
    </source>
</evidence>
<dbReference type="CDD" id="cd16913">
    <property type="entry name" value="YkuD_like"/>
    <property type="match status" value="1"/>
</dbReference>
<dbReference type="GO" id="GO:0016740">
    <property type="term" value="F:transferase activity"/>
    <property type="evidence" value="ECO:0007669"/>
    <property type="project" value="UniProtKB-KW"/>
</dbReference>
<dbReference type="PANTHER" id="PTHR41533">
    <property type="entry name" value="L,D-TRANSPEPTIDASE HI_1667-RELATED"/>
    <property type="match status" value="1"/>
</dbReference>
<evidence type="ECO:0000313" key="10">
    <source>
        <dbReference type="Proteomes" id="UP000189542"/>
    </source>
</evidence>
<dbReference type="InterPro" id="IPR052905">
    <property type="entry name" value="LD-transpeptidase_YkuD-like"/>
</dbReference>
<evidence type="ECO:0000256" key="2">
    <source>
        <dbReference type="ARBA" id="ARBA00005992"/>
    </source>
</evidence>
<comment type="similarity">
    <text evidence="2">Belongs to the YkuD family.</text>
</comment>
<evidence type="ECO:0000313" key="9">
    <source>
        <dbReference type="EMBL" id="ONI59674.1"/>
    </source>
</evidence>
<sequence>MISYLKIINILHRFFTYLILLMGLFLVKYPVRADILDEITKESYHANVDNRFDTFLSRPDIGIDSYAAIVSNETITNTEKAIVFYQDIVSRGGWQQLANRPLRLGDSSVLVQKLRERLIISGDLDSSKGFSSVFDSYVESAVKFFQARHGLFPDGVVDIATLKAINVPADLRLRQLRVNLLRIRNLLKSKMGSRYVLINIPSASMEAVENDKVALRSVAIVGRIDRQTPILHSKIDRIMLNPYWVIPRSIIKKDLVELVREYPEYLKESNIHIINDKGKEVLPEDVDWNSADLPHFIFRQDSGKNNAMASTKIEFYSQNNSYMHDTPEPFLFSNTVRFETSGCVRVKNIIDLNVWLLKKMPGWSRHDIEEVIKTRKTTPVKLDMEVLIHFVYISAWSTKDLVVQFRDDVYGLDNVHINSIPLPGKYSVNST</sequence>
<dbReference type="GO" id="GO:0004180">
    <property type="term" value="F:carboxypeptidase activity"/>
    <property type="evidence" value="ECO:0007669"/>
    <property type="project" value="UniProtKB-ARBA"/>
</dbReference>
<comment type="caution">
    <text evidence="9">The sequence shown here is derived from an EMBL/GenBank/DDBJ whole genome shotgun (WGS) entry which is preliminary data.</text>
</comment>
<proteinExistence type="inferred from homology"/>
<evidence type="ECO:0000256" key="1">
    <source>
        <dbReference type="ARBA" id="ARBA00004752"/>
    </source>
</evidence>
<dbReference type="InterPro" id="IPR002477">
    <property type="entry name" value="Peptidoglycan-bd-like"/>
</dbReference>
<evidence type="ECO:0000256" key="3">
    <source>
        <dbReference type="ARBA" id="ARBA00022679"/>
    </source>
</evidence>
<dbReference type="InterPro" id="IPR036365">
    <property type="entry name" value="PGBD-like_sf"/>
</dbReference>
<evidence type="ECO:0000259" key="8">
    <source>
        <dbReference type="Pfam" id="PF03734"/>
    </source>
</evidence>
<evidence type="ECO:0000259" key="7">
    <source>
        <dbReference type="Pfam" id="PF01471"/>
    </source>
</evidence>
<dbReference type="GO" id="GO:0008360">
    <property type="term" value="P:regulation of cell shape"/>
    <property type="evidence" value="ECO:0007669"/>
    <property type="project" value="UniProtKB-KW"/>
</dbReference>
<accession>A0A1V2N7Z8</accession>
<dbReference type="GO" id="GO:0071555">
    <property type="term" value="P:cell wall organization"/>
    <property type="evidence" value="ECO:0007669"/>
    <property type="project" value="UniProtKB-KW"/>
</dbReference>
<dbReference type="AlphaFoldDB" id="A0A1V2N7Z8"/>
<dbReference type="UniPathway" id="UPA00219"/>
<dbReference type="SUPFAM" id="SSF47090">
    <property type="entry name" value="PGBD-like"/>
    <property type="match status" value="1"/>
</dbReference>
<reference evidence="9 10" key="1">
    <citation type="journal article" date="2017" name="PLoS ONE">
        <title>Genomic sequence of 'Candidatus Liberibacter solanacearum' haplotype C and its comparison with haplotype A and B genomes.</title>
        <authorList>
            <person name="Wang J."/>
            <person name="Haapalainen M."/>
            <person name="Schott T."/>
            <person name="Thompson S.M."/>
            <person name="Smith G.R."/>
            <person name="Nissinen A.I."/>
            <person name="Pirhonen M."/>
        </authorList>
    </citation>
    <scope>NUCLEOTIDE SEQUENCE [LARGE SCALE GENOMIC DNA]</scope>
    <source>
        <strain evidence="9 10">FIN111</strain>
    </source>
</reference>
<dbReference type="GO" id="GO:0009252">
    <property type="term" value="P:peptidoglycan biosynthetic process"/>
    <property type="evidence" value="ECO:0007669"/>
    <property type="project" value="UniProtKB-UniPathway"/>
</dbReference>
<dbReference type="RefSeq" id="WP_076969516.1">
    <property type="nucleotide sequence ID" value="NZ_LVWB01000011.1"/>
</dbReference>
<gene>
    <name evidence="9" type="ORF">AYO25_03495</name>
</gene>
<dbReference type="Proteomes" id="UP000189542">
    <property type="component" value="Unassembled WGS sequence"/>
</dbReference>
<comment type="pathway">
    <text evidence="1">Cell wall biogenesis; peptidoglycan biosynthesis.</text>
</comment>
<protein>
    <submittedName>
        <fullName evidence="9">Amidase</fullName>
    </submittedName>
</protein>
<dbReference type="InterPro" id="IPR005490">
    <property type="entry name" value="LD_TPept_cat_dom"/>
</dbReference>
<dbReference type="SUPFAM" id="SSF141523">
    <property type="entry name" value="L,D-transpeptidase catalytic domain-like"/>
    <property type="match status" value="1"/>
</dbReference>
<dbReference type="EMBL" id="LVWB01000011">
    <property type="protein sequence ID" value="ONI59674.1"/>
    <property type="molecule type" value="Genomic_DNA"/>
</dbReference>
<evidence type="ECO:0000256" key="5">
    <source>
        <dbReference type="ARBA" id="ARBA00022984"/>
    </source>
</evidence>
<feature type="domain" description="L,D-TPase catalytic" evidence="8">
    <location>
        <begin position="194"/>
        <end position="359"/>
    </location>
</feature>
<dbReference type="PANTHER" id="PTHR41533:SF1">
    <property type="entry name" value="L,D-TRANSPEPTIDASE YCBB-RELATED"/>
    <property type="match status" value="1"/>
</dbReference>
<keyword evidence="6" id="KW-0961">Cell wall biogenesis/degradation</keyword>
<name>A0A1V2N7Z8_9HYPH</name>
<keyword evidence="5" id="KW-0573">Peptidoglycan synthesis</keyword>